<feature type="region of interest" description="Disordered" evidence="1">
    <location>
        <begin position="381"/>
        <end position="612"/>
    </location>
</feature>
<feature type="compositionally biased region" description="Polar residues" evidence="1">
    <location>
        <begin position="398"/>
        <end position="407"/>
    </location>
</feature>
<name>A0A8K0UG64_9AGAR</name>
<feature type="region of interest" description="Disordered" evidence="1">
    <location>
        <begin position="952"/>
        <end position="1035"/>
    </location>
</feature>
<accession>A0A8K0UG64</accession>
<feature type="compositionally biased region" description="Low complexity" evidence="1">
    <location>
        <begin position="108"/>
        <end position="119"/>
    </location>
</feature>
<feature type="region of interest" description="Disordered" evidence="1">
    <location>
        <begin position="207"/>
        <end position="322"/>
    </location>
</feature>
<feature type="compositionally biased region" description="Basic and acidic residues" evidence="1">
    <location>
        <begin position="51"/>
        <end position="61"/>
    </location>
</feature>
<dbReference type="OrthoDB" id="2384350at2759"/>
<evidence type="ECO:0000313" key="3">
    <source>
        <dbReference type="EMBL" id="KAH8087876.1"/>
    </source>
</evidence>
<feature type="region of interest" description="Disordered" evidence="1">
    <location>
        <begin position="640"/>
        <end position="841"/>
    </location>
</feature>
<sequence>MASTRKTRSQLALPDLDHEILGRSPLKQARIALKHNVNAGPTMTEDTPSEQETREDHDVPAKRPSSPLKDTVALRERDLKRARHEGADGENGPARTANHALSSHRKTPSTSSAPSTSTDYTPIRVQRALSMPPDTTTPIPHLDLNRIPPSPWRTPGLKLQITPVLSLESIPDATNEPQPPPDVVMATPTTNALALPLPAPAAAVGMADADPTEELVDSIQPRPSSASPNGMPPTSSPLPSLPTSPVDEQPPATDIGPETPRRSARLEVDAPMSPLTPLPTTLWIPKEAVPPSKGDVLQGKQADVSEPPLPPKTPMATTSRLPKPTASIFHSALAAVASPNTGVKPKTVSRVRAMKARQPPAQVSLGGRMTRSAALRSIVTKKKEEPAVTEVAKPISRPSINPVQSTDTQAPPIQATAAAAKTPGRRRSMSFSYAMPTTSSAAKSNPGSPTKPHSTIGSSSNMRSFTFSRASQPPAASSLSNLSQALEKLNLPPPARPNTSMGFNREGPGGGDTDDDDDAPARSTLSKDDNDIAMRSSGSQGTAKRLAAPQLKRASTIGPSTRPGPSSSSKTQPPTHSKLMLPPPVPKSKTATPSSSAATEPPKKINLQSGMVVGKPKGNFTFGGAAGSSSKARIFGAGTLSGAGSKGRVIHRVSKQSSLPSVEGSPVKGGGSAAMEEEMDVEEPVAGPSSLASAGDVKEVTSDMGSFLAGPASLGFGTPTTLDSSAGAAAPLTNGELPESSGSKESDSATTGSWKTNASRRASMASQLLSQSLSSIPKTPPKPVLPATEGKGKGRAGLRSSSSTYPSGQGMRTAPGALGKAGISDTNGTANGAHVSKTKTGAGASTSGSLKVLKDCTIFVDVRTDDGDDAGALFVDMLRGMGAKMLTRVGQSCTHIVYKNGLTSTLTRYRLLHEPRPLVVGIAWVVECVEQRVKVEETKFLVDLEHVNVAGSSKRRRSMLPKSLSGGNLEPRDLPSPAASTEGKLTNYPDLPIGTSKSSPVLVTDESPKGAGDDLTPLERARRRHNTIKNMFSRT</sequence>
<feature type="region of interest" description="Disordered" evidence="1">
    <location>
        <begin position="340"/>
        <end position="369"/>
    </location>
</feature>
<organism evidence="3 4">
    <name type="scientific">Cristinia sonorae</name>
    <dbReference type="NCBI Taxonomy" id="1940300"/>
    <lineage>
        <taxon>Eukaryota</taxon>
        <taxon>Fungi</taxon>
        <taxon>Dikarya</taxon>
        <taxon>Basidiomycota</taxon>
        <taxon>Agaricomycotina</taxon>
        <taxon>Agaricomycetes</taxon>
        <taxon>Agaricomycetidae</taxon>
        <taxon>Agaricales</taxon>
        <taxon>Pleurotineae</taxon>
        <taxon>Stephanosporaceae</taxon>
        <taxon>Cristinia</taxon>
    </lineage>
</organism>
<reference evidence="3" key="1">
    <citation type="journal article" date="2021" name="New Phytol.">
        <title>Evolutionary innovations through gain and loss of genes in the ectomycorrhizal Boletales.</title>
        <authorList>
            <person name="Wu G."/>
            <person name="Miyauchi S."/>
            <person name="Morin E."/>
            <person name="Kuo A."/>
            <person name="Drula E."/>
            <person name="Varga T."/>
            <person name="Kohler A."/>
            <person name="Feng B."/>
            <person name="Cao Y."/>
            <person name="Lipzen A."/>
            <person name="Daum C."/>
            <person name="Hundley H."/>
            <person name="Pangilinan J."/>
            <person name="Johnson J."/>
            <person name="Barry K."/>
            <person name="LaButti K."/>
            <person name="Ng V."/>
            <person name="Ahrendt S."/>
            <person name="Min B."/>
            <person name="Choi I.G."/>
            <person name="Park H."/>
            <person name="Plett J.M."/>
            <person name="Magnuson J."/>
            <person name="Spatafora J.W."/>
            <person name="Nagy L.G."/>
            <person name="Henrissat B."/>
            <person name="Grigoriev I.V."/>
            <person name="Yang Z.L."/>
            <person name="Xu J."/>
            <person name="Martin F.M."/>
        </authorList>
    </citation>
    <scope>NUCLEOTIDE SEQUENCE</scope>
    <source>
        <strain evidence="3">KKN 215</strain>
    </source>
</reference>
<evidence type="ECO:0000313" key="4">
    <source>
        <dbReference type="Proteomes" id="UP000813824"/>
    </source>
</evidence>
<evidence type="ECO:0000256" key="1">
    <source>
        <dbReference type="SAM" id="MobiDB-lite"/>
    </source>
</evidence>
<feature type="compositionally biased region" description="Low complexity" evidence="1">
    <location>
        <begin position="587"/>
        <end position="600"/>
    </location>
</feature>
<dbReference type="PROSITE" id="PS50172">
    <property type="entry name" value="BRCT"/>
    <property type="match status" value="1"/>
</dbReference>
<dbReference type="Pfam" id="PF00533">
    <property type="entry name" value="BRCT"/>
    <property type="match status" value="1"/>
</dbReference>
<comment type="caution">
    <text evidence="3">The sequence shown here is derived from an EMBL/GenBank/DDBJ whole genome shotgun (WGS) entry which is preliminary data.</text>
</comment>
<feature type="compositionally biased region" description="Low complexity" evidence="1">
    <location>
        <begin position="766"/>
        <end position="775"/>
    </location>
</feature>
<keyword evidence="4" id="KW-1185">Reference proteome</keyword>
<dbReference type="AlphaFoldDB" id="A0A8K0UG64"/>
<feature type="compositionally biased region" description="Low complexity" evidence="1">
    <location>
        <begin position="468"/>
        <end position="486"/>
    </location>
</feature>
<feature type="domain" description="BRCT" evidence="2">
    <location>
        <begin position="848"/>
        <end position="942"/>
    </location>
</feature>
<dbReference type="Gene3D" id="3.40.50.10190">
    <property type="entry name" value="BRCT domain"/>
    <property type="match status" value="1"/>
</dbReference>
<feature type="region of interest" description="Disordered" evidence="1">
    <location>
        <begin position="31"/>
        <end position="119"/>
    </location>
</feature>
<protein>
    <recommendedName>
        <fullName evidence="2">BRCT domain-containing protein</fullName>
    </recommendedName>
</protein>
<gene>
    <name evidence="3" type="ORF">BXZ70DRAFT_955488</name>
</gene>
<dbReference type="Proteomes" id="UP000813824">
    <property type="component" value="Unassembled WGS sequence"/>
</dbReference>
<dbReference type="InterPro" id="IPR001357">
    <property type="entry name" value="BRCT_dom"/>
</dbReference>
<dbReference type="InterPro" id="IPR036420">
    <property type="entry name" value="BRCT_dom_sf"/>
</dbReference>
<dbReference type="SUPFAM" id="SSF52113">
    <property type="entry name" value="BRCT domain"/>
    <property type="match status" value="1"/>
</dbReference>
<feature type="compositionally biased region" description="Basic and acidic residues" evidence="1">
    <location>
        <begin position="1006"/>
        <end position="1020"/>
    </location>
</feature>
<feature type="compositionally biased region" description="Pro residues" evidence="1">
    <location>
        <begin position="230"/>
        <end position="242"/>
    </location>
</feature>
<dbReference type="CDD" id="cd17716">
    <property type="entry name" value="BRCT_microcephalin_rpt1"/>
    <property type="match status" value="1"/>
</dbReference>
<feature type="compositionally biased region" description="Polar residues" evidence="1">
    <location>
        <begin position="429"/>
        <end position="467"/>
    </location>
</feature>
<feature type="compositionally biased region" description="Low complexity" evidence="1">
    <location>
        <begin position="408"/>
        <end position="420"/>
    </location>
</feature>
<feature type="compositionally biased region" description="Low complexity" evidence="1">
    <location>
        <begin position="555"/>
        <end position="569"/>
    </location>
</feature>
<feature type="compositionally biased region" description="Basic and acidic residues" evidence="1">
    <location>
        <begin position="259"/>
        <end position="268"/>
    </location>
</feature>
<feature type="compositionally biased region" description="Polar residues" evidence="1">
    <location>
        <begin position="748"/>
        <end position="760"/>
    </location>
</feature>
<proteinExistence type="predicted"/>
<evidence type="ECO:0000259" key="2">
    <source>
        <dbReference type="PROSITE" id="PS50172"/>
    </source>
</evidence>
<dbReference type="EMBL" id="JAEVFJ010000040">
    <property type="protein sequence ID" value="KAH8087876.1"/>
    <property type="molecule type" value="Genomic_DNA"/>
</dbReference>
<feature type="compositionally biased region" description="Basic and acidic residues" evidence="1">
    <location>
        <begin position="72"/>
        <end position="87"/>
    </location>
</feature>